<dbReference type="AlphaFoldDB" id="A0A5J5EL55"/>
<feature type="region of interest" description="Disordered" evidence="1">
    <location>
        <begin position="232"/>
        <end position="288"/>
    </location>
</feature>
<evidence type="ECO:0000313" key="2">
    <source>
        <dbReference type="EMBL" id="KAA8896335.1"/>
    </source>
</evidence>
<reference evidence="2 3" key="1">
    <citation type="submission" date="2019-09" db="EMBL/GenBank/DDBJ databases">
        <title>Draft genome of the ectomycorrhizal ascomycete Sphaerosporella brunnea.</title>
        <authorList>
            <consortium name="DOE Joint Genome Institute"/>
            <person name="Benucci G.M."/>
            <person name="Marozzi G."/>
            <person name="Antonielli L."/>
            <person name="Sanchez S."/>
            <person name="Marco P."/>
            <person name="Wang X."/>
            <person name="Falini L.B."/>
            <person name="Barry K."/>
            <person name="Haridas S."/>
            <person name="Lipzen A."/>
            <person name="Labutti K."/>
            <person name="Grigoriev I.V."/>
            <person name="Murat C."/>
            <person name="Martin F."/>
            <person name="Albertini E."/>
            <person name="Donnini D."/>
            <person name="Bonito G."/>
        </authorList>
    </citation>
    <scope>NUCLEOTIDE SEQUENCE [LARGE SCALE GENOMIC DNA]</scope>
    <source>
        <strain evidence="2 3">Sb_GMNB300</strain>
    </source>
</reference>
<name>A0A5J5EL55_9PEZI</name>
<protein>
    <submittedName>
        <fullName evidence="2">Uncharacterized protein</fullName>
    </submittedName>
</protein>
<dbReference type="EMBL" id="VXIS01000215">
    <property type="protein sequence ID" value="KAA8896335.1"/>
    <property type="molecule type" value="Genomic_DNA"/>
</dbReference>
<proteinExistence type="predicted"/>
<feature type="compositionally biased region" description="Basic and acidic residues" evidence="1">
    <location>
        <begin position="232"/>
        <end position="247"/>
    </location>
</feature>
<evidence type="ECO:0000256" key="1">
    <source>
        <dbReference type="SAM" id="MobiDB-lite"/>
    </source>
</evidence>
<feature type="region of interest" description="Disordered" evidence="1">
    <location>
        <begin position="140"/>
        <end position="206"/>
    </location>
</feature>
<accession>A0A5J5EL55</accession>
<gene>
    <name evidence="2" type="ORF">FN846DRAFT_893362</name>
</gene>
<comment type="caution">
    <text evidence="2">The sequence shown here is derived from an EMBL/GenBank/DDBJ whole genome shotgun (WGS) entry which is preliminary data.</text>
</comment>
<evidence type="ECO:0000313" key="3">
    <source>
        <dbReference type="Proteomes" id="UP000326924"/>
    </source>
</evidence>
<feature type="compositionally biased region" description="Acidic residues" evidence="1">
    <location>
        <begin position="248"/>
        <end position="274"/>
    </location>
</feature>
<organism evidence="2 3">
    <name type="scientific">Sphaerosporella brunnea</name>
    <dbReference type="NCBI Taxonomy" id="1250544"/>
    <lineage>
        <taxon>Eukaryota</taxon>
        <taxon>Fungi</taxon>
        <taxon>Dikarya</taxon>
        <taxon>Ascomycota</taxon>
        <taxon>Pezizomycotina</taxon>
        <taxon>Pezizomycetes</taxon>
        <taxon>Pezizales</taxon>
        <taxon>Pyronemataceae</taxon>
        <taxon>Sphaerosporella</taxon>
    </lineage>
</organism>
<dbReference type="Proteomes" id="UP000326924">
    <property type="component" value="Unassembled WGS sequence"/>
</dbReference>
<sequence>MSGYIRRPFKVSLKRKPDSDIDEDLPTANHAGEEPQAEVKHVDVEAELVTQANSFDDLPASIGRVSQHELCNPTSWHPDSVKANLPLPEDPWSVRAYLTDALVYVLAEVLAHKFGCTQLRQCLCTNTKDMPGVFSENAPTATAAPARHTAVPQATTQSSTTAVTSNASGTQDAATTIRTRRIKTPAALAPAAGGIKKRSNVTRKPSAQMREIWKARINGWFQDAVRRMDEQVEKSDQIMDEIPKTDEQMEDSDQSMDEEMEEADQMDEEMEDADQMFSSSAEDMDICD</sequence>
<keyword evidence="3" id="KW-1185">Reference proteome</keyword>
<dbReference type="InParanoid" id="A0A5J5EL55"/>
<feature type="compositionally biased region" description="Low complexity" evidence="1">
    <location>
        <begin position="140"/>
        <end position="177"/>
    </location>
</feature>
<feature type="region of interest" description="Disordered" evidence="1">
    <location>
        <begin position="1"/>
        <end position="37"/>
    </location>
</feature>